<sequence length="182" mass="20388">MNTWFVIAALTLFGSSLAQLPCTLESSVAEAFDVFNFTFLQSYHDVSTMVTLYETPAGESVYLFDFNEGKLYVNRPNSTCVQYENPDSKISPAAFGLAQEKLQFTNPMGVNLRGFEYTNGGATTRLFLSDTCDFYFISFLVNNQNRLAFSFYNQRDFTDDDAQKVEDAKATFEAANCAVGLM</sequence>
<dbReference type="EMBL" id="JAWDGP010001112">
    <property type="protein sequence ID" value="KAK3794452.1"/>
    <property type="molecule type" value="Genomic_DNA"/>
</dbReference>
<proteinExistence type="predicted"/>
<dbReference type="Proteomes" id="UP001283361">
    <property type="component" value="Unassembled WGS sequence"/>
</dbReference>
<evidence type="ECO:0000256" key="1">
    <source>
        <dbReference type="SAM" id="SignalP"/>
    </source>
</evidence>
<evidence type="ECO:0000313" key="3">
    <source>
        <dbReference type="Proteomes" id="UP001283361"/>
    </source>
</evidence>
<feature type="signal peptide" evidence="1">
    <location>
        <begin position="1"/>
        <end position="18"/>
    </location>
</feature>
<protein>
    <recommendedName>
        <fullName evidence="4">Lipocalin/cytosolic fatty-acid binding domain-containing protein</fullName>
    </recommendedName>
</protein>
<comment type="caution">
    <text evidence="2">The sequence shown here is derived from an EMBL/GenBank/DDBJ whole genome shotgun (WGS) entry which is preliminary data.</text>
</comment>
<feature type="chain" id="PRO_5041970070" description="Lipocalin/cytosolic fatty-acid binding domain-containing protein" evidence="1">
    <location>
        <begin position="19"/>
        <end position="182"/>
    </location>
</feature>
<keyword evidence="1" id="KW-0732">Signal</keyword>
<reference evidence="2" key="1">
    <citation type="journal article" date="2023" name="G3 (Bethesda)">
        <title>A reference genome for the long-term kleptoplast-retaining sea slug Elysia crispata morphotype clarki.</title>
        <authorList>
            <person name="Eastman K.E."/>
            <person name="Pendleton A.L."/>
            <person name="Shaikh M.A."/>
            <person name="Suttiyut T."/>
            <person name="Ogas R."/>
            <person name="Tomko P."/>
            <person name="Gavelis G."/>
            <person name="Widhalm J.R."/>
            <person name="Wisecaver J.H."/>
        </authorList>
    </citation>
    <scope>NUCLEOTIDE SEQUENCE</scope>
    <source>
        <strain evidence="2">ECLA1</strain>
    </source>
</reference>
<organism evidence="2 3">
    <name type="scientific">Elysia crispata</name>
    <name type="common">lettuce slug</name>
    <dbReference type="NCBI Taxonomy" id="231223"/>
    <lineage>
        <taxon>Eukaryota</taxon>
        <taxon>Metazoa</taxon>
        <taxon>Spiralia</taxon>
        <taxon>Lophotrochozoa</taxon>
        <taxon>Mollusca</taxon>
        <taxon>Gastropoda</taxon>
        <taxon>Heterobranchia</taxon>
        <taxon>Euthyneura</taxon>
        <taxon>Panpulmonata</taxon>
        <taxon>Sacoglossa</taxon>
        <taxon>Placobranchoidea</taxon>
        <taxon>Plakobranchidae</taxon>
        <taxon>Elysia</taxon>
    </lineage>
</organism>
<accession>A0AAE1AV16</accession>
<gene>
    <name evidence="2" type="ORF">RRG08_057593</name>
</gene>
<name>A0AAE1AV16_9GAST</name>
<dbReference type="AlphaFoldDB" id="A0AAE1AV16"/>
<keyword evidence="3" id="KW-1185">Reference proteome</keyword>
<evidence type="ECO:0000313" key="2">
    <source>
        <dbReference type="EMBL" id="KAK3794452.1"/>
    </source>
</evidence>
<evidence type="ECO:0008006" key="4">
    <source>
        <dbReference type="Google" id="ProtNLM"/>
    </source>
</evidence>